<dbReference type="SUPFAM" id="SSF49373">
    <property type="entry name" value="Invasin/intimin cell-adhesion fragments"/>
    <property type="match status" value="3"/>
</dbReference>
<gene>
    <name evidence="4" type="ORF">EKG38_06475</name>
</gene>
<proteinExistence type="inferred from homology"/>
<keyword evidence="5" id="KW-1185">Reference proteome</keyword>
<reference evidence="4 5" key="1">
    <citation type="submission" date="2018-12" db="EMBL/GenBank/DDBJ databases">
        <authorList>
            <person name="Yu L."/>
        </authorList>
    </citation>
    <scope>NUCLEOTIDE SEQUENCE [LARGE SCALE GENOMIC DNA]</scope>
    <source>
        <strain evidence="4 5">HAW-EB2</strain>
    </source>
</reference>
<dbReference type="Proteomes" id="UP000267448">
    <property type="component" value="Unassembled WGS sequence"/>
</dbReference>
<dbReference type="PROSITE" id="PS51257">
    <property type="entry name" value="PROKAR_LIPOPROTEIN"/>
    <property type="match status" value="1"/>
</dbReference>
<name>A0A3S0KAY3_9GAMM</name>
<feature type="domain" description="Big-1" evidence="3">
    <location>
        <begin position="357"/>
        <end position="458"/>
    </location>
</feature>
<evidence type="ECO:0000256" key="2">
    <source>
        <dbReference type="SAM" id="SignalP"/>
    </source>
</evidence>
<evidence type="ECO:0000313" key="4">
    <source>
        <dbReference type="EMBL" id="RTR39448.1"/>
    </source>
</evidence>
<protein>
    <recommendedName>
        <fullName evidence="3">Big-1 domain-containing protein</fullName>
    </recommendedName>
</protein>
<evidence type="ECO:0000256" key="1">
    <source>
        <dbReference type="ARBA" id="ARBA00010116"/>
    </source>
</evidence>
<comment type="similarity">
    <text evidence="1">Belongs to the intimin/invasin family.</text>
</comment>
<dbReference type="OrthoDB" id="5522233at2"/>
<accession>A0A3S0KAY3</accession>
<keyword evidence="2" id="KW-0732">Signal</keyword>
<organism evidence="4 5">
    <name type="scientific">Shewanella canadensis</name>
    <dbReference type="NCBI Taxonomy" id="271096"/>
    <lineage>
        <taxon>Bacteria</taxon>
        <taxon>Pseudomonadati</taxon>
        <taxon>Pseudomonadota</taxon>
        <taxon>Gammaproteobacteria</taxon>
        <taxon>Alteromonadales</taxon>
        <taxon>Shewanellaceae</taxon>
        <taxon>Shewanella</taxon>
    </lineage>
</organism>
<evidence type="ECO:0000313" key="5">
    <source>
        <dbReference type="Proteomes" id="UP000267448"/>
    </source>
</evidence>
<feature type="chain" id="PRO_5018562538" description="Big-1 domain-containing protein" evidence="2">
    <location>
        <begin position="20"/>
        <end position="838"/>
    </location>
</feature>
<dbReference type="EMBL" id="RXNU01000003">
    <property type="protein sequence ID" value="RTR39448.1"/>
    <property type="molecule type" value="Genomic_DNA"/>
</dbReference>
<dbReference type="InterPro" id="IPR013783">
    <property type="entry name" value="Ig-like_fold"/>
</dbReference>
<dbReference type="InterPro" id="IPR003344">
    <property type="entry name" value="Big_1_dom"/>
</dbReference>
<dbReference type="AlphaFoldDB" id="A0A3S0KAY3"/>
<dbReference type="SMART" id="SM00634">
    <property type="entry name" value="BID_1"/>
    <property type="match status" value="2"/>
</dbReference>
<sequence length="838" mass="85615">MKSAYQVLVAFICSFFIVACSGGGDIVDDGGGGTTPPATITVELAVNNTQVSVAEPATITATVKSSTGAAVSTLVSFTLNNDSYGTFAPGTGEVATNADGVATIQLNTAEINTGATITATISSGESASLNVTMVGDGGEAGGGAQVSLVLTDTSGNPIQTISTLSPGRLTATVTGINKSVIVTFESPIGDLPIKSAVTDAEGKATVDIYAGSSLGAGEVTASLSTNEVGKTIVVVGATNVVMGSGTPFEEGVADVSTVNLSAGGTATISVLIQDDQGTAFTQPVDVNFSSTCATKTPAQAQISSPVSSSNGVATSTYLAQGCVGEDQIHVTADAGGISLSAVGIINVLQADVGSIIFVSAEPENIGILGTGGTESSTVKFQVLDKNSNPVSNQNVIFDLNTNVGGVDISPAAATTNNEGIVQTVVTTGTVATSVRVTATVDDNSNPVISSQSKQLIISTGIPDQDSFSLSAEVLNAEGWDRDGTEVKVTARMADAFNNPVPDGTTVSFTTEGGAIEDACQTVKGACSVTWTSQLARPEGQSLFNEQGLQIRNPTAELGCYVLKVNEADSAVCDIANNAQTRVYGNIYGQKYGGRATITATAIGEETFPDLNGNGRFDASEMSEFLTGKDVTGESFDLDDAFNDYNEDTIFNPQPSGQLIGHAGGALEELVDFNSNGIFDLKDSLYNGVLCSLPAHAGCADGTTDSKSLYVRRSLTMVMSGSSAVATKHEDIVIVDKDGVHNPGRITIVGKGSASVYFTLSDLHNQQMPAGSKVKFIATAGSVVSGSEYIWPSSNHNGGRGFSVTIKGEDEPNSGTFLVQVETPNGFVTEVIAIGITIE</sequence>
<dbReference type="RefSeq" id="WP_126519475.1">
    <property type="nucleotide sequence ID" value="NZ_RXNU01000003.1"/>
</dbReference>
<feature type="signal peptide" evidence="2">
    <location>
        <begin position="1"/>
        <end position="19"/>
    </location>
</feature>
<dbReference type="PROSITE" id="PS51127">
    <property type="entry name" value="BIG1"/>
    <property type="match status" value="1"/>
</dbReference>
<dbReference type="InterPro" id="IPR008964">
    <property type="entry name" value="Invasin/intimin_cell_adhesion"/>
</dbReference>
<dbReference type="Gene3D" id="2.60.40.10">
    <property type="entry name" value="Immunoglobulins"/>
    <property type="match status" value="3"/>
</dbReference>
<evidence type="ECO:0000259" key="3">
    <source>
        <dbReference type="PROSITE" id="PS51127"/>
    </source>
</evidence>
<comment type="caution">
    <text evidence="4">The sequence shown here is derived from an EMBL/GenBank/DDBJ whole genome shotgun (WGS) entry which is preliminary data.</text>
</comment>